<evidence type="ECO:0000256" key="1">
    <source>
        <dbReference type="SAM" id="Phobius"/>
    </source>
</evidence>
<reference evidence="2 3" key="1">
    <citation type="journal article" date="2018" name="Mol. Ecol.">
        <title>The obligate alkalophilic soda-lake fungus Sodiomyces alkalinus has shifted to a protein diet.</title>
        <authorList>
            <person name="Grum-Grzhimaylo A.A."/>
            <person name="Falkoski D.L."/>
            <person name="van den Heuvel J."/>
            <person name="Valero-Jimenez C.A."/>
            <person name="Min B."/>
            <person name="Choi I.G."/>
            <person name="Lipzen A."/>
            <person name="Daum C.G."/>
            <person name="Aanen D.K."/>
            <person name="Tsang A."/>
            <person name="Henrissat B."/>
            <person name="Bilanenko E.N."/>
            <person name="de Vries R.P."/>
            <person name="van Kan J.A.L."/>
            <person name="Grigoriev I.V."/>
            <person name="Debets A.J.M."/>
        </authorList>
    </citation>
    <scope>NUCLEOTIDE SEQUENCE [LARGE SCALE GENOMIC DNA]</scope>
    <source>
        <strain evidence="2 3">F11</strain>
    </source>
</reference>
<protein>
    <submittedName>
        <fullName evidence="2">Uncharacterized protein</fullName>
    </submittedName>
</protein>
<organism evidence="2 3">
    <name type="scientific">Sodiomyces alkalinus (strain CBS 110278 / VKM F-3762 / F11)</name>
    <name type="common">Alkaliphilic filamentous fungus</name>
    <dbReference type="NCBI Taxonomy" id="1314773"/>
    <lineage>
        <taxon>Eukaryota</taxon>
        <taxon>Fungi</taxon>
        <taxon>Dikarya</taxon>
        <taxon>Ascomycota</taxon>
        <taxon>Pezizomycotina</taxon>
        <taxon>Sordariomycetes</taxon>
        <taxon>Hypocreomycetidae</taxon>
        <taxon>Glomerellales</taxon>
        <taxon>Plectosphaerellaceae</taxon>
        <taxon>Sodiomyces</taxon>
    </lineage>
</organism>
<evidence type="ECO:0000313" key="3">
    <source>
        <dbReference type="Proteomes" id="UP000272025"/>
    </source>
</evidence>
<evidence type="ECO:0000313" key="2">
    <source>
        <dbReference type="EMBL" id="ROT37157.1"/>
    </source>
</evidence>
<feature type="transmembrane region" description="Helical" evidence="1">
    <location>
        <begin position="110"/>
        <end position="127"/>
    </location>
</feature>
<accession>A0A3N2PRN1</accession>
<keyword evidence="3" id="KW-1185">Reference proteome</keyword>
<proteinExistence type="predicted"/>
<keyword evidence="1" id="KW-0812">Transmembrane</keyword>
<sequence length="129" mass="15301">MANQKMGYGKHMKENRSLIPFILGRFHKAFGTRLGWCALGGGCHYPLSVSFSFYFHYLPMMRRTVMKRHLAFDLTYFGPLLSGPNFSYPFRSRWFLTYHSLLLAVPWSPSFFFFFYMGFILFSCRLFKL</sequence>
<keyword evidence="1" id="KW-0472">Membrane</keyword>
<dbReference type="RefSeq" id="XP_028464963.1">
    <property type="nucleotide sequence ID" value="XM_028607123.1"/>
</dbReference>
<dbReference type="EMBL" id="ML119057">
    <property type="protein sequence ID" value="ROT37157.1"/>
    <property type="molecule type" value="Genomic_DNA"/>
</dbReference>
<dbReference type="Proteomes" id="UP000272025">
    <property type="component" value="Unassembled WGS sequence"/>
</dbReference>
<keyword evidence="1" id="KW-1133">Transmembrane helix</keyword>
<name>A0A3N2PRN1_SODAK</name>
<dbReference type="GeneID" id="39575601"/>
<gene>
    <name evidence="2" type="ORF">SODALDRAFT_189642</name>
</gene>
<dbReference type="AlphaFoldDB" id="A0A3N2PRN1"/>